<dbReference type="RefSeq" id="WP_184752709.1">
    <property type="nucleotide sequence ID" value="NZ_BAABEK010000002.1"/>
</dbReference>
<dbReference type="PANTHER" id="PTHR43124">
    <property type="entry name" value="PURINE EFFLUX PUMP PBUE"/>
    <property type="match status" value="1"/>
</dbReference>
<keyword evidence="7" id="KW-1185">Reference proteome</keyword>
<protein>
    <submittedName>
        <fullName evidence="6">Putative MFS family arabinose efflux permease</fullName>
    </submittedName>
</protein>
<reference evidence="6 7" key="1">
    <citation type="submission" date="2020-08" db="EMBL/GenBank/DDBJ databases">
        <title>Sequencing the genomes of 1000 actinobacteria strains.</title>
        <authorList>
            <person name="Klenk H.-P."/>
        </authorList>
    </citation>
    <scope>NUCLEOTIDE SEQUENCE [LARGE SCALE GENOMIC DNA]</scope>
    <source>
        <strain evidence="6 7">DSM 43023</strain>
    </source>
</reference>
<dbReference type="AlphaFoldDB" id="A0A7W7RQF5"/>
<evidence type="ECO:0000256" key="1">
    <source>
        <dbReference type="ARBA" id="ARBA00004651"/>
    </source>
</evidence>
<comment type="caution">
    <text evidence="6">The sequence shown here is derived from an EMBL/GenBank/DDBJ whole genome shotgun (WGS) entry which is preliminary data.</text>
</comment>
<dbReference type="GO" id="GO:0005886">
    <property type="term" value="C:plasma membrane"/>
    <property type="evidence" value="ECO:0007669"/>
    <property type="project" value="UniProtKB-SubCell"/>
</dbReference>
<dbReference type="PANTHER" id="PTHR43124:SF3">
    <property type="entry name" value="CHLORAMPHENICOL EFFLUX PUMP RV0191"/>
    <property type="match status" value="1"/>
</dbReference>
<dbReference type="GO" id="GO:0022857">
    <property type="term" value="F:transmembrane transporter activity"/>
    <property type="evidence" value="ECO:0007669"/>
    <property type="project" value="TreeGrafter"/>
</dbReference>
<dbReference type="Proteomes" id="UP000534286">
    <property type="component" value="Unassembled WGS sequence"/>
</dbReference>
<comment type="subcellular location">
    <subcellularLocation>
        <location evidence="1">Cell membrane</location>
        <topology evidence="1">Multi-pass membrane protein</topology>
    </subcellularLocation>
</comment>
<evidence type="ECO:0000256" key="5">
    <source>
        <dbReference type="ARBA" id="ARBA00023136"/>
    </source>
</evidence>
<evidence type="ECO:0000256" key="2">
    <source>
        <dbReference type="ARBA" id="ARBA00022475"/>
    </source>
</evidence>
<proteinExistence type="predicted"/>
<evidence type="ECO:0000256" key="4">
    <source>
        <dbReference type="ARBA" id="ARBA00022989"/>
    </source>
</evidence>
<sequence>MFAFTFTAAAQVPAAVTIALLGGFGFATVAPLQTRVLGTAKAAPTLASTANVAAFNLGNAIAACLGGLAIDAGLGYTAPNWVGALMTTGGLGLALLSGRLDRCTTVQPPARLPVTADARRAA</sequence>
<keyword evidence="4" id="KW-1133">Transmembrane helix</keyword>
<evidence type="ECO:0000256" key="3">
    <source>
        <dbReference type="ARBA" id="ARBA00022692"/>
    </source>
</evidence>
<evidence type="ECO:0000313" key="7">
    <source>
        <dbReference type="Proteomes" id="UP000534286"/>
    </source>
</evidence>
<accession>A0A7W7RQF5</accession>
<keyword evidence="2" id="KW-1003">Cell membrane</keyword>
<organism evidence="6 7">
    <name type="scientific">Streptosporangium album</name>
    <dbReference type="NCBI Taxonomy" id="47479"/>
    <lineage>
        <taxon>Bacteria</taxon>
        <taxon>Bacillati</taxon>
        <taxon>Actinomycetota</taxon>
        <taxon>Actinomycetes</taxon>
        <taxon>Streptosporangiales</taxon>
        <taxon>Streptosporangiaceae</taxon>
        <taxon>Streptosporangium</taxon>
    </lineage>
</organism>
<evidence type="ECO:0000313" key="6">
    <source>
        <dbReference type="EMBL" id="MBB4936273.1"/>
    </source>
</evidence>
<keyword evidence="3" id="KW-0812">Transmembrane</keyword>
<dbReference type="SUPFAM" id="SSF103473">
    <property type="entry name" value="MFS general substrate transporter"/>
    <property type="match status" value="1"/>
</dbReference>
<dbReference type="EMBL" id="JACHJU010000001">
    <property type="protein sequence ID" value="MBB4936273.1"/>
    <property type="molecule type" value="Genomic_DNA"/>
</dbReference>
<name>A0A7W7RQF5_9ACTN</name>
<gene>
    <name evidence="6" type="ORF">FHR32_000578</name>
</gene>
<keyword evidence="5" id="KW-0472">Membrane</keyword>
<dbReference type="InterPro" id="IPR050189">
    <property type="entry name" value="MFS_Efflux_Transporters"/>
</dbReference>
<dbReference type="InterPro" id="IPR036259">
    <property type="entry name" value="MFS_trans_sf"/>
</dbReference>